<reference evidence="2 3" key="1">
    <citation type="submission" date="2019-02" db="EMBL/GenBank/DDBJ databases">
        <title>Deep-cultivation of Planctomycetes and their phenomic and genomic characterization uncovers novel biology.</title>
        <authorList>
            <person name="Wiegand S."/>
            <person name="Jogler M."/>
            <person name="Boedeker C."/>
            <person name="Pinto D."/>
            <person name="Vollmers J."/>
            <person name="Rivas-Marin E."/>
            <person name="Kohn T."/>
            <person name="Peeters S.H."/>
            <person name="Heuer A."/>
            <person name="Rast P."/>
            <person name="Oberbeckmann S."/>
            <person name="Bunk B."/>
            <person name="Jeske O."/>
            <person name="Meyerdierks A."/>
            <person name="Storesund J.E."/>
            <person name="Kallscheuer N."/>
            <person name="Luecker S."/>
            <person name="Lage O.M."/>
            <person name="Pohl T."/>
            <person name="Merkel B.J."/>
            <person name="Hornburger P."/>
            <person name="Mueller R.-W."/>
            <person name="Bruemmer F."/>
            <person name="Labrenz M."/>
            <person name="Spormann A.M."/>
            <person name="Op Den Camp H."/>
            <person name="Overmann J."/>
            <person name="Amann R."/>
            <person name="Jetten M.S.M."/>
            <person name="Mascher T."/>
            <person name="Medema M.H."/>
            <person name="Devos D.P."/>
            <person name="Kaster A.-K."/>
            <person name="Ovreas L."/>
            <person name="Rohde M."/>
            <person name="Galperin M.Y."/>
            <person name="Jogler C."/>
        </authorList>
    </citation>
    <scope>NUCLEOTIDE SEQUENCE [LARGE SCALE GENOMIC DNA]</scope>
    <source>
        <strain evidence="2 3">Mal64</strain>
    </source>
</reference>
<name>A0A5C5ZHP0_9BACT</name>
<protein>
    <recommendedName>
        <fullName evidence="4">Zinc ribbon domain protein</fullName>
    </recommendedName>
</protein>
<proteinExistence type="predicted"/>
<comment type="caution">
    <text evidence="2">The sequence shown here is derived from an EMBL/GenBank/DDBJ whole genome shotgun (WGS) entry which is preliminary data.</text>
</comment>
<accession>A0A5C5ZHP0</accession>
<dbReference type="AlphaFoldDB" id="A0A5C5ZHP0"/>
<evidence type="ECO:0000313" key="2">
    <source>
        <dbReference type="EMBL" id="TWT86688.1"/>
    </source>
</evidence>
<gene>
    <name evidence="2" type="ORF">Mal64_35170</name>
</gene>
<dbReference type="Proteomes" id="UP000315440">
    <property type="component" value="Unassembled WGS sequence"/>
</dbReference>
<evidence type="ECO:0008006" key="4">
    <source>
        <dbReference type="Google" id="ProtNLM"/>
    </source>
</evidence>
<dbReference type="OrthoDB" id="6119186at2"/>
<dbReference type="EMBL" id="SJPQ01000004">
    <property type="protein sequence ID" value="TWT86688.1"/>
    <property type="molecule type" value="Genomic_DNA"/>
</dbReference>
<feature type="coiled-coil region" evidence="1">
    <location>
        <begin position="30"/>
        <end position="64"/>
    </location>
</feature>
<organism evidence="2 3">
    <name type="scientific">Pseudobythopirellula maris</name>
    <dbReference type="NCBI Taxonomy" id="2527991"/>
    <lineage>
        <taxon>Bacteria</taxon>
        <taxon>Pseudomonadati</taxon>
        <taxon>Planctomycetota</taxon>
        <taxon>Planctomycetia</taxon>
        <taxon>Pirellulales</taxon>
        <taxon>Lacipirellulaceae</taxon>
        <taxon>Pseudobythopirellula</taxon>
    </lineage>
</organism>
<evidence type="ECO:0000313" key="3">
    <source>
        <dbReference type="Proteomes" id="UP000315440"/>
    </source>
</evidence>
<evidence type="ECO:0000256" key="1">
    <source>
        <dbReference type="SAM" id="Coils"/>
    </source>
</evidence>
<keyword evidence="3" id="KW-1185">Reference proteome</keyword>
<dbReference type="RefSeq" id="WP_146402675.1">
    <property type="nucleotide sequence ID" value="NZ_SJPQ01000004.1"/>
</dbReference>
<sequence>MDITGGAQKVWDIGVKLRDSLRDAEHKTLIAELMNAVADVKMEAADLKQENLVLSEKLTDLQELKDIRKYLRIDRGTYRLDDENEAGIAGGIFCTYCMDTKKQLVRLSIVQGKNKEGNCRCPGCKNMFFARVDYSNS</sequence>
<keyword evidence="1" id="KW-0175">Coiled coil</keyword>